<feature type="region of interest" description="Disordered" evidence="6">
    <location>
        <begin position="262"/>
        <end position="439"/>
    </location>
</feature>
<feature type="compositionally biased region" description="Basic and acidic residues" evidence="6">
    <location>
        <begin position="339"/>
        <end position="349"/>
    </location>
</feature>
<dbReference type="InterPro" id="IPR001881">
    <property type="entry name" value="EGF-like_Ca-bd_dom"/>
</dbReference>
<keyword evidence="9" id="KW-1185">Reference proteome</keyword>
<feature type="compositionally biased region" description="Low complexity" evidence="6">
    <location>
        <begin position="417"/>
        <end position="428"/>
    </location>
</feature>
<dbReference type="InterPro" id="IPR027397">
    <property type="entry name" value="Catenin-bd_sf"/>
</dbReference>
<evidence type="ECO:0000256" key="4">
    <source>
        <dbReference type="PROSITE-ProRule" id="PRU00076"/>
    </source>
</evidence>
<evidence type="ECO:0000313" key="8">
    <source>
        <dbReference type="EMBL" id="ROT61037.1"/>
    </source>
</evidence>
<evidence type="ECO:0000256" key="5">
    <source>
        <dbReference type="RuleBase" id="RU004357"/>
    </source>
</evidence>
<evidence type="ECO:0000313" key="9">
    <source>
        <dbReference type="Proteomes" id="UP000283509"/>
    </source>
</evidence>
<name>A0A3R7PVW8_PENVA</name>
<keyword evidence="2" id="KW-1133">Transmembrane helix</keyword>
<dbReference type="InterPro" id="IPR000152">
    <property type="entry name" value="EGF-type_Asp/Asn_hydroxyl_site"/>
</dbReference>
<evidence type="ECO:0000256" key="1">
    <source>
        <dbReference type="ARBA" id="ARBA00022692"/>
    </source>
</evidence>
<keyword evidence="1" id="KW-0812">Transmembrane</keyword>
<gene>
    <name evidence="8" type="ORF">C7M84_021230</name>
</gene>
<dbReference type="Pfam" id="PF01049">
    <property type="entry name" value="CADH_Y-type_LIR"/>
    <property type="match status" value="1"/>
</dbReference>
<dbReference type="Gene3D" id="4.10.900.10">
    <property type="entry name" value="TCF3-CBD (Catenin binding domain)"/>
    <property type="match status" value="1"/>
</dbReference>
<evidence type="ECO:0000259" key="7">
    <source>
        <dbReference type="PROSITE" id="PS50026"/>
    </source>
</evidence>
<dbReference type="Proteomes" id="UP000283509">
    <property type="component" value="Unassembled WGS sequence"/>
</dbReference>
<proteinExistence type="predicted"/>
<dbReference type="InterPro" id="IPR000742">
    <property type="entry name" value="EGF"/>
</dbReference>
<dbReference type="GO" id="GO:0009887">
    <property type="term" value="P:animal organ morphogenesis"/>
    <property type="evidence" value="ECO:0007669"/>
    <property type="project" value="UniProtKB-ARBA"/>
</dbReference>
<feature type="disulfide bond" evidence="4">
    <location>
        <begin position="49"/>
        <end position="58"/>
    </location>
</feature>
<organism evidence="8 9">
    <name type="scientific">Penaeus vannamei</name>
    <name type="common">Whiteleg shrimp</name>
    <name type="synonym">Litopenaeus vannamei</name>
    <dbReference type="NCBI Taxonomy" id="6689"/>
    <lineage>
        <taxon>Eukaryota</taxon>
        <taxon>Metazoa</taxon>
        <taxon>Ecdysozoa</taxon>
        <taxon>Arthropoda</taxon>
        <taxon>Crustacea</taxon>
        <taxon>Multicrustacea</taxon>
        <taxon>Malacostraca</taxon>
        <taxon>Eumalacostraca</taxon>
        <taxon>Eucarida</taxon>
        <taxon>Decapoda</taxon>
        <taxon>Dendrobranchiata</taxon>
        <taxon>Penaeoidea</taxon>
        <taxon>Penaeidae</taxon>
        <taxon>Penaeus</taxon>
    </lineage>
</organism>
<comment type="function">
    <text evidence="5">Cadherins are calcium-dependent cell adhesion proteins.</text>
</comment>
<evidence type="ECO:0000256" key="3">
    <source>
        <dbReference type="ARBA" id="ARBA00023157"/>
    </source>
</evidence>
<dbReference type="GO" id="GO:0007156">
    <property type="term" value="P:homophilic cell adhesion via plasma membrane adhesion molecules"/>
    <property type="evidence" value="ECO:0007669"/>
    <property type="project" value="InterPro"/>
</dbReference>
<dbReference type="SMART" id="SM00179">
    <property type="entry name" value="EGF_CA"/>
    <property type="match status" value="1"/>
</dbReference>
<evidence type="ECO:0000256" key="2">
    <source>
        <dbReference type="ARBA" id="ARBA00022989"/>
    </source>
</evidence>
<feature type="compositionally biased region" description="Basic and acidic residues" evidence="6">
    <location>
        <begin position="296"/>
        <end position="306"/>
    </location>
</feature>
<dbReference type="PROSITE" id="PS50026">
    <property type="entry name" value="EGF_3"/>
    <property type="match status" value="1"/>
</dbReference>
<sequence>MRFSCLANCCGPGKHLVGRTCEDMDECAWSPCLHGGTCYNLRPGFLCECGPAHLGTYCQWTRIPSSGHPLAAPAAIAALTLSLLALGEAPRLFVRVVGEGAITCSGHLGTERMVLSLPLVVLGVTSVEGGGKLGPGGLLEGEAGGGGKECPSEATQETLLELLKLKAPKADAAQQDAAEAQEGAPRGAAVTPVVVAVVGTPCEPLLPGEDLRAYAYEGDGSSAGSLSSTISGLRKEVTIEGEDEVEPLVPEILEVLDLLKNLPDAPKTPREPLKTVPHTPKTPREHRRTSSGSSGTKREGHKKLPDTPRTPRSILKSLIETSRTPGPPTQGGDGTAAKEGNKEDGERSKKIGQGVESRLAGASGKDRVSAHKAPGGALGGLPVEMSSVGDVPSQKAKSTPTTRRHSESRRSGGGKRSGSISSSVSNTSLYGYEELSTPC</sequence>
<reference evidence="8 9" key="1">
    <citation type="submission" date="2018-04" db="EMBL/GenBank/DDBJ databases">
        <authorList>
            <person name="Zhang X."/>
            <person name="Yuan J."/>
            <person name="Li F."/>
            <person name="Xiang J."/>
        </authorList>
    </citation>
    <scope>NUCLEOTIDE SEQUENCE [LARGE SCALE GENOMIC DNA]</scope>
    <source>
        <tissue evidence="8">Muscle</tissue>
    </source>
</reference>
<evidence type="ECO:0000256" key="6">
    <source>
        <dbReference type="SAM" id="MobiDB-lite"/>
    </source>
</evidence>
<dbReference type="Gene3D" id="2.10.25.10">
    <property type="entry name" value="Laminin"/>
    <property type="match status" value="1"/>
</dbReference>
<dbReference type="SMART" id="SM00181">
    <property type="entry name" value="EGF"/>
    <property type="match status" value="1"/>
</dbReference>
<comment type="caution">
    <text evidence="8">The sequence shown here is derived from an EMBL/GenBank/DDBJ whole genome shotgun (WGS) entry which is preliminary data.</text>
</comment>
<dbReference type="SUPFAM" id="SSF57196">
    <property type="entry name" value="EGF/Laminin"/>
    <property type="match status" value="1"/>
</dbReference>
<dbReference type="GO" id="GO:0005509">
    <property type="term" value="F:calcium ion binding"/>
    <property type="evidence" value="ECO:0007669"/>
    <property type="project" value="InterPro"/>
</dbReference>
<dbReference type="PROSITE" id="PS01187">
    <property type="entry name" value="EGF_CA"/>
    <property type="match status" value="1"/>
</dbReference>
<dbReference type="PROSITE" id="PS00022">
    <property type="entry name" value="EGF_1"/>
    <property type="match status" value="1"/>
</dbReference>
<dbReference type="EMBL" id="QCYY01004415">
    <property type="protein sequence ID" value="ROT61037.1"/>
    <property type="molecule type" value="Genomic_DNA"/>
</dbReference>
<comment type="caution">
    <text evidence="4">Lacks conserved residue(s) required for the propagation of feature annotation.</text>
</comment>
<protein>
    <recommendedName>
        <fullName evidence="7">EGF-like domain-containing protein</fullName>
    </recommendedName>
</protein>
<dbReference type="InterPro" id="IPR018097">
    <property type="entry name" value="EGF_Ca-bd_CS"/>
</dbReference>
<feature type="domain" description="EGF-like" evidence="7">
    <location>
        <begin position="23"/>
        <end position="59"/>
    </location>
</feature>
<dbReference type="InterPro" id="IPR000233">
    <property type="entry name" value="Cadherin_Y-type_LIR"/>
</dbReference>
<accession>A0A3R7PVW8</accession>
<dbReference type="PROSITE" id="PS00010">
    <property type="entry name" value="ASX_HYDROXYL"/>
    <property type="match status" value="1"/>
</dbReference>
<keyword evidence="2" id="KW-0472">Membrane</keyword>
<dbReference type="CDD" id="cd00054">
    <property type="entry name" value="EGF_CA"/>
    <property type="match status" value="1"/>
</dbReference>
<dbReference type="OrthoDB" id="10470411at2759"/>
<keyword evidence="3 4" id="KW-1015">Disulfide bond</keyword>
<keyword evidence="4" id="KW-0245">EGF-like domain</keyword>
<reference evidence="8 9" key="2">
    <citation type="submission" date="2019-01" db="EMBL/GenBank/DDBJ databases">
        <title>The decoding of complex shrimp genome reveals the adaptation for benthos swimmer, frequently molting mechanism and breeding impact on genome.</title>
        <authorList>
            <person name="Sun Y."/>
            <person name="Gao Y."/>
            <person name="Yu Y."/>
        </authorList>
    </citation>
    <scope>NUCLEOTIDE SEQUENCE [LARGE SCALE GENOMIC DNA]</scope>
    <source>
        <tissue evidence="8">Muscle</tissue>
    </source>
</reference>
<dbReference type="AlphaFoldDB" id="A0A3R7PVW8"/>